<protein>
    <submittedName>
        <fullName evidence="2">Uncharacterized protein</fullName>
    </submittedName>
</protein>
<dbReference type="Proteomes" id="UP000199345">
    <property type="component" value="Unassembled WGS sequence"/>
</dbReference>
<proteinExistence type="predicted"/>
<reference evidence="3" key="1">
    <citation type="submission" date="2016-10" db="EMBL/GenBank/DDBJ databases">
        <authorList>
            <person name="Varghese N."/>
            <person name="Submissions S."/>
        </authorList>
    </citation>
    <scope>NUCLEOTIDE SEQUENCE [LARGE SCALE GENOMIC DNA]</scope>
    <source>
        <strain evidence="3">Nm71</strain>
    </source>
</reference>
<organism evidence="2 3">
    <name type="scientific">Nitrosomonas marina</name>
    <dbReference type="NCBI Taxonomy" id="917"/>
    <lineage>
        <taxon>Bacteria</taxon>
        <taxon>Pseudomonadati</taxon>
        <taxon>Pseudomonadota</taxon>
        <taxon>Betaproteobacteria</taxon>
        <taxon>Nitrosomonadales</taxon>
        <taxon>Nitrosomonadaceae</taxon>
        <taxon>Nitrosomonas</taxon>
    </lineage>
</organism>
<accession>A0A1I0DS22</accession>
<name>A0A1I0DS22_9PROT</name>
<sequence length="99" mass="11325">MELEARELSSYASTSIEGNPPPLTDVKKLFKIRKVHIRDTECEELNYNKALQTLYTLVRSGKFTLNLKTVEKIQKQVVDRLLGNPDDCGRIRTSNGHYS</sequence>
<dbReference type="InterPro" id="IPR036597">
    <property type="entry name" value="Fido-like_dom_sf"/>
</dbReference>
<keyword evidence="3" id="KW-1185">Reference proteome</keyword>
<dbReference type="OrthoDB" id="9807853at2"/>
<feature type="region of interest" description="Disordered" evidence="1">
    <location>
        <begin position="1"/>
        <end position="23"/>
    </location>
</feature>
<dbReference type="RefSeq" id="WP_090659399.1">
    <property type="nucleotide sequence ID" value="NZ_FOIA01000022.1"/>
</dbReference>
<evidence type="ECO:0000313" key="2">
    <source>
        <dbReference type="EMBL" id="SET34989.1"/>
    </source>
</evidence>
<gene>
    <name evidence="2" type="ORF">SAMN05216326_1228</name>
</gene>
<dbReference type="Gene3D" id="1.10.3290.10">
    <property type="entry name" value="Fido-like domain"/>
    <property type="match status" value="1"/>
</dbReference>
<dbReference type="EMBL" id="FOIA01000022">
    <property type="protein sequence ID" value="SET34989.1"/>
    <property type="molecule type" value="Genomic_DNA"/>
</dbReference>
<evidence type="ECO:0000313" key="3">
    <source>
        <dbReference type="Proteomes" id="UP000199345"/>
    </source>
</evidence>
<evidence type="ECO:0000256" key="1">
    <source>
        <dbReference type="SAM" id="MobiDB-lite"/>
    </source>
</evidence>
<dbReference type="AlphaFoldDB" id="A0A1I0DS22"/>